<dbReference type="Proteomes" id="UP000182258">
    <property type="component" value="Unassembled WGS sequence"/>
</dbReference>
<evidence type="ECO:0000313" key="3">
    <source>
        <dbReference type="Proteomes" id="UP000182258"/>
    </source>
</evidence>
<keyword evidence="1" id="KW-1133">Transmembrane helix</keyword>
<dbReference type="AlphaFoldDB" id="A0A1I1KJ80"/>
<reference evidence="2 3" key="1">
    <citation type="submission" date="2016-10" db="EMBL/GenBank/DDBJ databases">
        <authorList>
            <person name="de Groot N.N."/>
        </authorList>
    </citation>
    <scope>NUCLEOTIDE SEQUENCE [LARGE SCALE GENOMIC DNA]</scope>
    <source>
        <strain evidence="2 3">CGMCC 1.10210</strain>
    </source>
</reference>
<dbReference type="InterPro" id="IPR053803">
    <property type="entry name" value="DUF6949"/>
</dbReference>
<protein>
    <submittedName>
        <fullName evidence="2">Uncharacterized protein</fullName>
    </submittedName>
</protein>
<dbReference type="Pfam" id="PF22258">
    <property type="entry name" value="DUF6949"/>
    <property type="match status" value="1"/>
</dbReference>
<accession>A0A1I1KJ80</accession>
<sequence length="125" mass="13446">MLNEGLISARSVADDGDGRMTKELLLAAFLIGVGLCIAGAGTHLYQWLARQQAMLRYDGKTVVSSMGNLGMSFVCGPYIMLQLGWQHEDDGTLSMTSALLSAVVAFGWAFVTGLLFMGAYVAIRY</sequence>
<keyword evidence="1" id="KW-0472">Membrane</keyword>
<name>A0A1I1KJ80_9HYPH</name>
<feature type="transmembrane region" description="Helical" evidence="1">
    <location>
        <begin position="66"/>
        <end position="85"/>
    </location>
</feature>
<dbReference type="EMBL" id="FOMB01000007">
    <property type="protein sequence ID" value="SFC60829.1"/>
    <property type="molecule type" value="Genomic_DNA"/>
</dbReference>
<evidence type="ECO:0000256" key="1">
    <source>
        <dbReference type="SAM" id="Phobius"/>
    </source>
</evidence>
<gene>
    <name evidence="2" type="ORF">SAMN04488059_107166</name>
</gene>
<feature type="transmembrane region" description="Helical" evidence="1">
    <location>
        <begin position="97"/>
        <end position="123"/>
    </location>
</feature>
<proteinExistence type="predicted"/>
<evidence type="ECO:0000313" key="2">
    <source>
        <dbReference type="EMBL" id="SFC60829.1"/>
    </source>
</evidence>
<feature type="transmembrane region" description="Helical" evidence="1">
    <location>
        <begin position="24"/>
        <end position="45"/>
    </location>
</feature>
<organism evidence="2 3">
    <name type="scientific">Devosia psychrophila</name>
    <dbReference type="NCBI Taxonomy" id="728005"/>
    <lineage>
        <taxon>Bacteria</taxon>
        <taxon>Pseudomonadati</taxon>
        <taxon>Pseudomonadota</taxon>
        <taxon>Alphaproteobacteria</taxon>
        <taxon>Hyphomicrobiales</taxon>
        <taxon>Devosiaceae</taxon>
        <taxon>Devosia</taxon>
    </lineage>
</organism>
<keyword evidence="1" id="KW-0812">Transmembrane</keyword>